<name>M4B5F4_HYAAE</name>
<evidence type="ECO:0000313" key="2">
    <source>
        <dbReference type="EnsemblProtists" id="HpaP801504"/>
    </source>
</evidence>
<accession>M4B5F4</accession>
<proteinExistence type="predicted"/>
<dbReference type="InterPro" id="IPR008906">
    <property type="entry name" value="HATC_C_dom"/>
</dbReference>
<dbReference type="HOGENOM" id="CLU_2189036_0_0_1"/>
<evidence type="ECO:0000313" key="3">
    <source>
        <dbReference type="Proteomes" id="UP000011713"/>
    </source>
</evidence>
<dbReference type="Pfam" id="PF05699">
    <property type="entry name" value="Dimer_Tnp_hAT"/>
    <property type="match status" value="1"/>
</dbReference>
<dbReference type="AlphaFoldDB" id="M4B5F4"/>
<sequence length="109" mass="12381">MLQKVAIKLFSMATSTAASERNFSTMGFIYLSSETAWPLIPKIGFFTSDCPTLLYWVNTDINSIILILQCLRCIVFRNLIQFYELNYLYQGASSRACPPILLATHRCTV</sequence>
<keyword evidence="3" id="KW-1185">Reference proteome</keyword>
<organism evidence="2 3">
    <name type="scientific">Hyaloperonospora arabidopsidis (strain Emoy2)</name>
    <name type="common">Downy mildew agent</name>
    <name type="synonym">Peronospora arabidopsidis</name>
    <dbReference type="NCBI Taxonomy" id="559515"/>
    <lineage>
        <taxon>Eukaryota</taxon>
        <taxon>Sar</taxon>
        <taxon>Stramenopiles</taxon>
        <taxon>Oomycota</taxon>
        <taxon>Peronosporomycetes</taxon>
        <taxon>Peronosporales</taxon>
        <taxon>Peronosporaceae</taxon>
        <taxon>Hyaloperonospora</taxon>
    </lineage>
</organism>
<feature type="domain" description="HAT C-terminal dimerisation" evidence="1">
    <location>
        <begin position="2"/>
        <end position="33"/>
    </location>
</feature>
<dbReference type="VEuPathDB" id="FungiDB:HpaG801504"/>
<protein>
    <recommendedName>
        <fullName evidence="1">HAT C-terminal dimerisation domain-containing protein</fullName>
    </recommendedName>
</protein>
<dbReference type="GO" id="GO:0046983">
    <property type="term" value="F:protein dimerization activity"/>
    <property type="evidence" value="ECO:0007669"/>
    <property type="project" value="InterPro"/>
</dbReference>
<dbReference type="InParanoid" id="M4B5F4"/>
<dbReference type="Proteomes" id="UP000011713">
    <property type="component" value="Unassembled WGS sequence"/>
</dbReference>
<dbReference type="EMBL" id="JH598388">
    <property type="status" value="NOT_ANNOTATED_CDS"/>
    <property type="molecule type" value="Genomic_DNA"/>
</dbReference>
<dbReference type="EnsemblProtists" id="HpaT801504">
    <property type="protein sequence ID" value="HpaP801504"/>
    <property type="gene ID" value="HpaG801504"/>
</dbReference>
<reference evidence="2" key="2">
    <citation type="submission" date="2015-06" db="UniProtKB">
        <authorList>
            <consortium name="EnsemblProtists"/>
        </authorList>
    </citation>
    <scope>IDENTIFICATION</scope>
    <source>
        <strain evidence="2">Emoy2</strain>
    </source>
</reference>
<reference evidence="3" key="1">
    <citation type="journal article" date="2010" name="Science">
        <title>Signatures of adaptation to obligate biotrophy in the Hyaloperonospora arabidopsidis genome.</title>
        <authorList>
            <person name="Baxter L."/>
            <person name="Tripathy S."/>
            <person name="Ishaque N."/>
            <person name="Boot N."/>
            <person name="Cabral A."/>
            <person name="Kemen E."/>
            <person name="Thines M."/>
            <person name="Ah-Fong A."/>
            <person name="Anderson R."/>
            <person name="Badejoko W."/>
            <person name="Bittner-Eddy P."/>
            <person name="Boore J.L."/>
            <person name="Chibucos M.C."/>
            <person name="Coates M."/>
            <person name="Dehal P."/>
            <person name="Delehaunty K."/>
            <person name="Dong S."/>
            <person name="Downton P."/>
            <person name="Dumas B."/>
            <person name="Fabro G."/>
            <person name="Fronick C."/>
            <person name="Fuerstenberg S.I."/>
            <person name="Fulton L."/>
            <person name="Gaulin E."/>
            <person name="Govers F."/>
            <person name="Hughes L."/>
            <person name="Humphray S."/>
            <person name="Jiang R.H."/>
            <person name="Judelson H."/>
            <person name="Kamoun S."/>
            <person name="Kyung K."/>
            <person name="Meijer H."/>
            <person name="Minx P."/>
            <person name="Morris P."/>
            <person name="Nelson J."/>
            <person name="Phuntumart V."/>
            <person name="Qutob D."/>
            <person name="Rehmany A."/>
            <person name="Rougon-Cardoso A."/>
            <person name="Ryden P."/>
            <person name="Torto-Alalibo T."/>
            <person name="Studholme D."/>
            <person name="Wang Y."/>
            <person name="Win J."/>
            <person name="Wood J."/>
            <person name="Clifton S.W."/>
            <person name="Rogers J."/>
            <person name="Van den Ackerveken G."/>
            <person name="Jones J.D."/>
            <person name="McDowell J.M."/>
            <person name="Beynon J."/>
            <person name="Tyler B.M."/>
        </authorList>
    </citation>
    <scope>NUCLEOTIDE SEQUENCE [LARGE SCALE GENOMIC DNA]</scope>
    <source>
        <strain evidence="3">Emoy2</strain>
    </source>
</reference>
<evidence type="ECO:0000259" key="1">
    <source>
        <dbReference type="Pfam" id="PF05699"/>
    </source>
</evidence>